<dbReference type="EMBL" id="QGKV02001507">
    <property type="protein sequence ID" value="KAF3527193.1"/>
    <property type="molecule type" value="Genomic_DNA"/>
</dbReference>
<sequence>MLNDDRINFLRREADPCYTYYRFKLTYFSAQGQGSGDGRLLVVQILLGLIYNSCRKSGLSSFHRGLDFETRLRDTHANAPRFNFLRDSSGIGVPHGVLGDIWVHLELKRGDKWDHWTSSAWERPHRSDTVKSL</sequence>
<evidence type="ECO:0000313" key="1">
    <source>
        <dbReference type="EMBL" id="KAF3527193.1"/>
    </source>
</evidence>
<keyword evidence="2" id="KW-1185">Reference proteome</keyword>
<comment type="caution">
    <text evidence="1">The sequence shown here is derived from an EMBL/GenBank/DDBJ whole genome shotgun (WGS) entry which is preliminary data.</text>
</comment>
<dbReference type="Proteomes" id="UP000266723">
    <property type="component" value="Unassembled WGS sequence"/>
</dbReference>
<evidence type="ECO:0000313" key="2">
    <source>
        <dbReference type="Proteomes" id="UP000266723"/>
    </source>
</evidence>
<organism evidence="1 2">
    <name type="scientific">Brassica cretica</name>
    <name type="common">Mustard</name>
    <dbReference type="NCBI Taxonomy" id="69181"/>
    <lineage>
        <taxon>Eukaryota</taxon>
        <taxon>Viridiplantae</taxon>
        <taxon>Streptophyta</taxon>
        <taxon>Embryophyta</taxon>
        <taxon>Tracheophyta</taxon>
        <taxon>Spermatophyta</taxon>
        <taxon>Magnoliopsida</taxon>
        <taxon>eudicotyledons</taxon>
        <taxon>Gunneridae</taxon>
        <taxon>Pentapetalae</taxon>
        <taxon>rosids</taxon>
        <taxon>malvids</taxon>
        <taxon>Brassicales</taxon>
        <taxon>Brassicaceae</taxon>
        <taxon>Brassiceae</taxon>
        <taxon>Brassica</taxon>
    </lineage>
</organism>
<name>A0ABQ7B4M0_BRACR</name>
<gene>
    <name evidence="1" type="ORF">DY000_02037714</name>
</gene>
<reference evidence="1 2" key="1">
    <citation type="journal article" date="2020" name="BMC Genomics">
        <title>Intraspecific diversification of the crop wild relative Brassica cretica Lam. using demographic model selection.</title>
        <authorList>
            <person name="Kioukis A."/>
            <person name="Michalopoulou V.A."/>
            <person name="Briers L."/>
            <person name="Pirintsos S."/>
            <person name="Studholme D.J."/>
            <person name="Pavlidis P."/>
            <person name="Sarris P.F."/>
        </authorList>
    </citation>
    <scope>NUCLEOTIDE SEQUENCE [LARGE SCALE GENOMIC DNA]</scope>
    <source>
        <strain evidence="2">cv. PFS-1207/04</strain>
    </source>
</reference>
<proteinExistence type="predicted"/>
<protein>
    <submittedName>
        <fullName evidence="1">Uncharacterized protein</fullName>
    </submittedName>
</protein>
<accession>A0ABQ7B4M0</accession>